<feature type="region of interest" description="Disordered" evidence="4">
    <location>
        <begin position="1"/>
        <end position="71"/>
    </location>
</feature>
<keyword evidence="2" id="KW-0539">Nucleus</keyword>
<protein>
    <recommendedName>
        <fullName evidence="7">GCFC-domain-containing protein</fullName>
    </recommendedName>
</protein>
<evidence type="ECO:0000313" key="5">
    <source>
        <dbReference type="EMBL" id="KZP18891.1"/>
    </source>
</evidence>
<evidence type="ECO:0000256" key="4">
    <source>
        <dbReference type="SAM" id="MobiDB-lite"/>
    </source>
</evidence>
<dbReference type="EMBL" id="KV417568">
    <property type="protein sequence ID" value="KZP18891.1"/>
    <property type="molecule type" value="Genomic_DNA"/>
</dbReference>
<comment type="subcellular location">
    <subcellularLocation>
        <location evidence="1">Nucleus</location>
    </subcellularLocation>
</comment>
<sequence>MSDSSVVFRRTKSKPTARARAKSPDANDTGSDQNSQTDSPITLASKLKNKAKRAKPKSRLSFGGDDDAEGDGEVFQVKKSNLSQKLKLGSGSANPPISLHQANISNGAPSYSAEHLSELKASTPSSRRPPIQDPYDADMSMGMDTTADFSIAASESVDVILDDQNGPLIPSESSISNAKQKRERLRGVAAEGSEDYISLSLTKRSDLPQGPHPESRLMREDDVLGEGDDEYAEFTDAHERIALSKKGRKAAASKRKAGIEEMLADGEEQDEETMEWEQEQLRRSGHMGGGNVDEPPVKQIYKAAPIPTQTPLPTLGPAIARLTQSLSTLTTSHASSAAGLTSIAKEREQLEDRETELREMVRVSEAKRSWFQAMKGWIESVAEFLDEKFPLLEKLEEEHVWILKERCKMINERRRLDDEDDLALFLGNLPSVAAPENEERDELGRVISHANPAVARRDRTAAREGRRLARRAISSSHETAEEGYSTDSSLPASDNTDLSAALTRLSASAQAILADVQAEDFKDPSVGLSKWFGQWRSKYGDIYTGAWGGLGLVGAWEFWVRLECVGWDPIGDADARKRQRSLDEFKWYHALHQYSHPRAKGSDDTEEAELGPDGDLVSAMVSTAIIPRICTVVEEGAFDPYSEKCLGRLLNLAEEIEASVEADNQKFHTLLRAVYKVFADEVDATHALLLPYMSVNQPPFNPNAIPARRRFLNRRAKLIQNIVRWRKYTKEHFGIGGLVSRLLVQDFMPIAESGWAVGGEECARKVLAQIPQELIPQSLKSRLC</sequence>
<feature type="region of interest" description="Disordered" evidence="4">
    <location>
        <begin position="472"/>
        <end position="492"/>
    </location>
</feature>
<feature type="compositionally biased region" description="Polar residues" evidence="4">
    <location>
        <begin position="91"/>
        <end position="109"/>
    </location>
</feature>
<proteinExistence type="predicted"/>
<name>A0A166HIE8_9AGAM</name>
<dbReference type="AlphaFoldDB" id="A0A166HIE8"/>
<dbReference type="PANTHER" id="PTHR12214:SF0">
    <property type="entry name" value="LD29489P"/>
    <property type="match status" value="1"/>
</dbReference>
<keyword evidence="6" id="KW-1185">Reference proteome</keyword>
<dbReference type="GO" id="GO:0071008">
    <property type="term" value="C:U2-type post-mRNA release spliceosomal complex"/>
    <property type="evidence" value="ECO:0007669"/>
    <property type="project" value="InterPro"/>
</dbReference>
<feature type="compositionally biased region" description="Basic residues" evidence="4">
    <location>
        <begin position="9"/>
        <end position="21"/>
    </location>
</feature>
<gene>
    <name evidence="5" type="ORF">FIBSPDRAFT_1045830</name>
</gene>
<dbReference type="InterPro" id="IPR028211">
    <property type="entry name" value="Ntr2"/>
</dbReference>
<feature type="region of interest" description="Disordered" evidence="4">
    <location>
        <begin position="86"/>
        <end position="142"/>
    </location>
</feature>
<evidence type="ECO:0000256" key="1">
    <source>
        <dbReference type="ARBA" id="ARBA00004123"/>
    </source>
</evidence>
<evidence type="ECO:0000256" key="3">
    <source>
        <dbReference type="SAM" id="Coils"/>
    </source>
</evidence>
<feature type="compositionally biased region" description="Polar residues" evidence="4">
    <location>
        <begin position="26"/>
        <end position="42"/>
    </location>
</feature>
<feature type="coiled-coil region" evidence="3">
    <location>
        <begin position="340"/>
        <end position="367"/>
    </location>
</feature>
<evidence type="ECO:0000256" key="2">
    <source>
        <dbReference type="ARBA" id="ARBA00023242"/>
    </source>
</evidence>
<dbReference type="STRING" id="436010.A0A166HIE8"/>
<dbReference type="Proteomes" id="UP000076532">
    <property type="component" value="Unassembled WGS sequence"/>
</dbReference>
<dbReference type="GO" id="GO:0000390">
    <property type="term" value="P:spliceosomal complex disassembly"/>
    <property type="evidence" value="ECO:0007669"/>
    <property type="project" value="InterPro"/>
</dbReference>
<dbReference type="InterPro" id="IPR012890">
    <property type="entry name" value="GCFC2-like"/>
</dbReference>
<keyword evidence="3" id="KW-0175">Coiled coil</keyword>
<accession>A0A166HIE8</accession>
<dbReference type="PANTHER" id="PTHR12214">
    <property type="entry name" value="GC-RICH SEQUENCE DNA-BINDING FACTOR"/>
    <property type="match status" value="1"/>
</dbReference>
<dbReference type="OrthoDB" id="429427at2759"/>
<reference evidence="5 6" key="1">
    <citation type="journal article" date="2016" name="Mol. Biol. Evol.">
        <title>Comparative Genomics of Early-Diverging Mushroom-Forming Fungi Provides Insights into the Origins of Lignocellulose Decay Capabilities.</title>
        <authorList>
            <person name="Nagy L.G."/>
            <person name="Riley R."/>
            <person name="Tritt A."/>
            <person name="Adam C."/>
            <person name="Daum C."/>
            <person name="Floudas D."/>
            <person name="Sun H."/>
            <person name="Yadav J.S."/>
            <person name="Pangilinan J."/>
            <person name="Larsson K.H."/>
            <person name="Matsuura K."/>
            <person name="Barry K."/>
            <person name="Labutti K."/>
            <person name="Kuo R."/>
            <person name="Ohm R.A."/>
            <person name="Bhattacharya S.S."/>
            <person name="Shirouzu T."/>
            <person name="Yoshinaga Y."/>
            <person name="Martin F.M."/>
            <person name="Grigoriev I.V."/>
            <person name="Hibbett D.S."/>
        </authorList>
    </citation>
    <scope>NUCLEOTIDE SEQUENCE [LARGE SCALE GENOMIC DNA]</scope>
    <source>
        <strain evidence="5 6">CBS 109695</strain>
    </source>
</reference>
<evidence type="ECO:0008006" key="7">
    <source>
        <dbReference type="Google" id="ProtNLM"/>
    </source>
</evidence>
<feature type="compositionally biased region" description="Basic residues" evidence="4">
    <location>
        <begin position="47"/>
        <end position="58"/>
    </location>
</feature>
<dbReference type="Pfam" id="PF15458">
    <property type="entry name" value="NTR2"/>
    <property type="match status" value="1"/>
</dbReference>
<feature type="region of interest" description="Disordered" evidence="4">
    <location>
        <begin position="163"/>
        <end position="182"/>
    </location>
</feature>
<dbReference type="GO" id="GO:0003677">
    <property type="term" value="F:DNA binding"/>
    <property type="evidence" value="ECO:0007669"/>
    <property type="project" value="InterPro"/>
</dbReference>
<organism evidence="5 6">
    <name type="scientific">Athelia psychrophila</name>
    <dbReference type="NCBI Taxonomy" id="1759441"/>
    <lineage>
        <taxon>Eukaryota</taxon>
        <taxon>Fungi</taxon>
        <taxon>Dikarya</taxon>
        <taxon>Basidiomycota</taxon>
        <taxon>Agaricomycotina</taxon>
        <taxon>Agaricomycetes</taxon>
        <taxon>Agaricomycetidae</taxon>
        <taxon>Atheliales</taxon>
        <taxon>Atheliaceae</taxon>
        <taxon>Athelia</taxon>
    </lineage>
</organism>
<evidence type="ECO:0000313" key="6">
    <source>
        <dbReference type="Proteomes" id="UP000076532"/>
    </source>
</evidence>